<dbReference type="RefSeq" id="WP_057624618.1">
    <property type="nucleotide sequence ID" value="NZ_LKHV02000001.1"/>
</dbReference>
<dbReference type="OrthoDB" id="5571189at2"/>
<comment type="caution">
    <text evidence="1">The sequence shown here is derived from an EMBL/GenBank/DDBJ whole genome shotgun (WGS) entry which is preliminary data.</text>
</comment>
<gene>
    <name evidence="2" type="ORF">CC99x_004080</name>
    <name evidence="1" type="ORF">CC99x_01524</name>
</gene>
<evidence type="ECO:0000313" key="3">
    <source>
        <dbReference type="Proteomes" id="UP000051494"/>
    </source>
</evidence>
<accession>A0A0Q9YM14</accession>
<reference evidence="1" key="1">
    <citation type="submission" date="2015-09" db="EMBL/GenBank/DDBJ databases">
        <title>Draft Genome Sequences of Two Novel Amoeba-resistant Intranuclear Bacteria, Candidatus Berkiella cookevillensis and Candidatus Berkiella aquae.</title>
        <authorList>
            <person name="Mehari Y.T."/>
            <person name="Arivett B.A."/>
            <person name="Farone A.L."/>
            <person name="Gunderson J.H."/>
            <person name="Farone M.B."/>
        </authorList>
    </citation>
    <scope>NUCLEOTIDE SEQUENCE [LARGE SCALE GENOMIC DNA]</scope>
    <source>
        <strain evidence="1">CC99</strain>
    </source>
</reference>
<evidence type="ECO:0000313" key="2">
    <source>
        <dbReference type="EMBL" id="MCS5708078.1"/>
    </source>
</evidence>
<reference evidence="2" key="2">
    <citation type="journal article" date="2016" name="Genome Announc.">
        <title>Draft Genome Sequences of Two Novel Amoeba-Resistant Intranuclear Bacteria, 'Candidatus Berkiella cookevillensis' and 'Candidatus Berkiella aquae'.</title>
        <authorList>
            <person name="Mehari Y.T."/>
            <person name="Arivett B.A."/>
            <person name="Farone A.L."/>
            <person name="Gunderson J.H."/>
            <person name="Farone M.B."/>
        </authorList>
    </citation>
    <scope>NUCLEOTIDE SEQUENCE</scope>
    <source>
        <strain evidence="2">CC99</strain>
    </source>
</reference>
<dbReference type="AlphaFoldDB" id="A0A0Q9YM14"/>
<dbReference type="EMBL" id="LKHV02000001">
    <property type="protein sequence ID" value="MCS5708078.1"/>
    <property type="molecule type" value="Genomic_DNA"/>
</dbReference>
<evidence type="ECO:0000313" key="1">
    <source>
        <dbReference type="EMBL" id="KRG18314.1"/>
    </source>
</evidence>
<sequence length="125" mass="14113">MRLFALIGLAFLLTGCIIEPSNRAQRIIVAQPEMVSECALLGEVAGNSKITLLPQGEQLARYRALDQAASLGASHVIWVNQQNQITKNVARARAYYCDPDKVMPRSYQYIDQYLRAHRYPFDEAK</sequence>
<protein>
    <submittedName>
        <fullName evidence="2">DUF4156 domain-containing protein</fullName>
    </submittedName>
</protein>
<keyword evidence="3" id="KW-1185">Reference proteome</keyword>
<reference evidence="2" key="3">
    <citation type="submission" date="2021-06" db="EMBL/GenBank/DDBJ databases">
        <title>Genomic Description and Analysis of Intracellular Bacteria, Candidatus Berkiella cookevillensis and Candidatus Berkiella aquae.</title>
        <authorList>
            <person name="Kidane D.T."/>
            <person name="Mehari Y.T."/>
            <person name="Rice F.C."/>
            <person name="Arivett B.A."/>
            <person name="Farone A.L."/>
            <person name="Berk S.G."/>
            <person name="Farone M.B."/>
        </authorList>
    </citation>
    <scope>NUCLEOTIDE SEQUENCE</scope>
    <source>
        <strain evidence="2">CC99</strain>
    </source>
</reference>
<organism evidence="1">
    <name type="scientific">Candidatus Berkiella cookevillensis</name>
    <dbReference type="NCBI Taxonomy" id="437022"/>
    <lineage>
        <taxon>Bacteria</taxon>
        <taxon>Pseudomonadati</taxon>
        <taxon>Pseudomonadota</taxon>
        <taxon>Gammaproteobacteria</taxon>
        <taxon>Candidatus Berkiellales</taxon>
        <taxon>Candidatus Berkiellaceae</taxon>
        <taxon>Candidatus Berkiella</taxon>
    </lineage>
</organism>
<name>A0A0Q9YM14_9GAMM</name>
<dbReference type="EMBL" id="LKHV01000007">
    <property type="protein sequence ID" value="KRG18314.1"/>
    <property type="molecule type" value="Genomic_DNA"/>
</dbReference>
<dbReference type="STRING" id="437022.CC99x_01524"/>
<proteinExistence type="predicted"/>
<dbReference type="Proteomes" id="UP000051494">
    <property type="component" value="Unassembled WGS sequence"/>
</dbReference>
<dbReference type="PROSITE" id="PS51257">
    <property type="entry name" value="PROKAR_LIPOPROTEIN"/>
    <property type="match status" value="1"/>
</dbReference>